<keyword evidence="3" id="KW-0560">Oxidoreductase</keyword>
<dbReference type="GO" id="GO:0004300">
    <property type="term" value="F:enoyl-CoA hydratase activity"/>
    <property type="evidence" value="ECO:0007669"/>
    <property type="project" value="UniProtKB-ARBA"/>
</dbReference>
<accession>A0A3N6RG57</accession>
<protein>
    <submittedName>
        <fullName evidence="5">SDR family oxidoreductase</fullName>
    </submittedName>
</protein>
<gene>
    <name evidence="5" type="ORF">D5R40_25555</name>
</gene>
<dbReference type="Gene3D" id="3.10.129.10">
    <property type="entry name" value="Hotdog Thioesterase"/>
    <property type="match status" value="1"/>
</dbReference>
<dbReference type="OrthoDB" id="9803333at2"/>
<dbReference type="PANTHER" id="PTHR42879">
    <property type="entry name" value="3-OXOACYL-(ACYL-CARRIER-PROTEIN) REDUCTASE"/>
    <property type="match status" value="1"/>
</dbReference>
<dbReference type="InterPro" id="IPR029069">
    <property type="entry name" value="HotDog_dom_sf"/>
</dbReference>
<dbReference type="Pfam" id="PF13561">
    <property type="entry name" value="adh_short_C2"/>
    <property type="match status" value="1"/>
</dbReference>
<dbReference type="PRINTS" id="PR00081">
    <property type="entry name" value="GDHRDH"/>
</dbReference>
<proteinExistence type="inferred from homology"/>
<feature type="domain" description="MaoC-like" evidence="4">
    <location>
        <begin position="5"/>
        <end position="105"/>
    </location>
</feature>
<dbReference type="SUPFAM" id="SSF54637">
    <property type="entry name" value="Thioesterase/thiol ester dehydrase-isomerase"/>
    <property type="match status" value="1"/>
</dbReference>
<evidence type="ECO:0000256" key="3">
    <source>
        <dbReference type="ARBA" id="ARBA00023002"/>
    </source>
</evidence>
<dbReference type="UniPathway" id="UPA00659"/>
<dbReference type="EMBL" id="RCBY01000208">
    <property type="protein sequence ID" value="RQH28489.1"/>
    <property type="molecule type" value="Genomic_DNA"/>
</dbReference>
<evidence type="ECO:0000259" key="4">
    <source>
        <dbReference type="Pfam" id="PF01575"/>
    </source>
</evidence>
<evidence type="ECO:0000256" key="1">
    <source>
        <dbReference type="ARBA" id="ARBA00005005"/>
    </source>
</evidence>
<comment type="similarity">
    <text evidence="2">Belongs to the short-chain dehydrogenases/reductases (SDR) family.</text>
</comment>
<dbReference type="FunFam" id="3.40.50.720:FF:000173">
    <property type="entry name" value="3-oxoacyl-[acyl-carrier protein] reductase"/>
    <property type="match status" value="1"/>
</dbReference>
<dbReference type="SUPFAM" id="SSF51735">
    <property type="entry name" value="NAD(P)-binding Rossmann-fold domains"/>
    <property type="match status" value="1"/>
</dbReference>
<dbReference type="RefSeq" id="WP_124146961.1">
    <property type="nucleotide sequence ID" value="NZ_CAWOKI010000210.1"/>
</dbReference>
<dbReference type="Gene3D" id="3.40.50.720">
    <property type="entry name" value="NAD(P)-binding Rossmann-like Domain"/>
    <property type="match status" value="1"/>
</dbReference>
<dbReference type="GO" id="GO:0016491">
    <property type="term" value="F:oxidoreductase activity"/>
    <property type="evidence" value="ECO:0007669"/>
    <property type="project" value="UniProtKB-KW"/>
</dbReference>
<evidence type="ECO:0000313" key="5">
    <source>
        <dbReference type="EMBL" id="RQH28489.1"/>
    </source>
</evidence>
<comment type="pathway">
    <text evidence="1">Lipid metabolism; fatty acid beta-oxidation.</text>
</comment>
<comment type="caution">
    <text evidence="5">The sequence shown here is derived from an EMBL/GenBank/DDBJ whole genome shotgun (WGS) entry which is preliminary data.</text>
</comment>
<evidence type="ECO:0000256" key="2">
    <source>
        <dbReference type="ARBA" id="ARBA00006484"/>
    </source>
</evidence>
<name>A0A3N6RG57_9CYAN</name>
<dbReference type="PANTHER" id="PTHR42879:SF2">
    <property type="entry name" value="3-OXOACYL-[ACYL-CARRIER-PROTEIN] REDUCTASE FABG"/>
    <property type="match status" value="1"/>
</dbReference>
<dbReference type="InterPro" id="IPR050259">
    <property type="entry name" value="SDR"/>
</dbReference>
<sequence>MEKVFKISEKMVANFASITGDYNSLHMDEEFARKTKYRQRLVHGMLPFSFICLIQENFPDQKIEFLELDTSFRKPILIGDEIRLDYTYSETESGKFSYNATWYNHLTEEIVIKSKGGFTLYSFSKEIRDIEQNQTSCLLDEVLENNWTINEIANKKEELNISLNSILLKKYLDSIINEGFLSNTDSIDIPISHNLISTLLLSTLVGMKLPGKYATFAKFQFSFPDQVPLSESIKLVGEVGKVSVASESMEVATTLLKENAVLATGKLNVVVNSPPQKIISCQEIKSNYIDIGLKDKVVVITGASRGIGAATAKLFAMQGAKVIVNYYKGKKDAELIVEDIEKNGGTAIPLQCDIRDKLEVKKFIAQVVEKFCTVNVLVNNAVKEAIPKNVVKLEWQDYLSELEVSLKGMHNCCQTILPIFKQQKFGKIINISTIFVDNPVTGQSQYITAKSAVVGYTKSLAKELAKLNIQVNFVVPNMTETDLVSCVPSDFTKRIAASRDFGRNLQPIEVAQSILFLASSWANSITGQKVVLNLGDLPFG</sequence>
<dbReference type="Pfam" id="PF01575">
    <property type="entry name" value="MaoC_dehydratas"/>
    <property type="match status" value="1"/>
</dbReference>
<dbReference type="AlphaFoldDB" id="A0A3N6RG57"/>
<dbReference type="InterPro" id="IPR002539">
    <property type="entry name" value="MaoC-like_dom"/>
</dbReference>
<keyword evidence="6" id="KW-1185">Reference proteome</keyword>
<dbReference type="GO" id="GO:0006635">
    <property type="term" value="P:fatty acid beta-oxidation"/>
    <property type="evidence" value="ECO:0007669"/>
    <property type="project" value="UniProtKB-UniPathway"/>
</dbReference>
<evidence type="ECO:0000313" key="6">
    <source>
        <dbReference type="Proteomes" id="UP000269154"/>
    </source>
</evidence>
<dbReference type="Proteomes" id="UP000269154">
    <property type="component" value="Unassembled WGS sequence"/>
</dbReference>
<reference evidence="5 6" key="1">
    <citation type="journal article" date="2018" name="ACS Chem. Biol.">
        <title>Ketoreductase domain dysfunction expands chemodiversity: malyngamide biosynthesis in the cyanobacterium Okeania hirsuta.</title>
        <authorList>
            <person name="Moss N.A."/>
            <person name="Leao T."/>
            <person name="Rankin M."/>
            <person name="McCullough T.M."/>
            <person name="Qu P."/>
            <person name="Korobeynikov A."/>
            <person name="Smith J.L."/>
            <person name="Gerwick L."/>
            <person name="Gerwick W.H."/>
        </authorList>
    </citation>
    <scope>NUCLEOTIDE SEQUENCE [LARGE SCALE GENOMIC DNA]</scope>
    <source>
        <strain evidence="5 6">PAB10Feb10-1</strain>
    </source>
</reference>
<dbReference type="PRINTS" id="PR00080">
    <property type="entry name" value="SDRFAMILY"/>
</dbReference>
<organism evidence="5 6">
    <name type="scientific">Okeania hirsuta</name>
    <dbReference type="NCBI Taxonomy" id="1458930"/>
    <lineage>
        <taxon>Bacteria</taxon>
        <taxon>Bacillati</taxon>
        <taxon>Cyanobacteriota</taxon>
        <taxon>Cyanophyceae</taxon>
        <taxon>Oscillatoriophycideae</taxon>
        <taxon>Oscillatoriales</taxon>
        <taxon>Microcoleaceae</taxon>
        <taxon>Okeania</taxon>
    </lineage>
</organism>
<dbReference type="InterPro" id="IPR036291">
    <property type="entry name" value="NAD(P)-bd_dom_sf"/>
</dbReference>
<dbReference type="InterPro" id="IPR002347">
    <property type="entry name" value="SDR_fam"/>
</dbReference>